<accession>A0A367LTL0</accession>
<gene>
    <name evidence="1" type="ORF">DT376_44890</name>
</gene>
<sequence length="82" mass="9186">SSAEAERPEPFSQEGPALWSASLRSWDLCFEMDEQDRVIRVGGRQAYRLQCAHGLGEQPRPFAEYLERRAPGAPTLAGLRRG</sequence>
<feature type="non-terminal residue" evidence="1">
    <location>
        <position position="82"/>
    </location>
</feature>
<protein>
    <submittedName>
        <fullName evidence="1">Uncharacterized protein</fullName>
    </submittedName>
</protein>
<feature type="non-terminal residue" evidence="1">
    <location>
        <position position="1"/>
    </location>
</feature>
<dbReference type="EMBL" id="QORE01004076">
    <property type="protein sequence ID" value="RCI64459.1"/>
    <property type="molecule type" value="Genomic_DNA"/>
</dbReference>
<proteinExistence type="predicted"/>
<evidence type="ECO:0000313" key="1">
    <source>
        <dbReference type="EMBL" id="RCI64459.1"/>
    </source>
</evidence>
<dbReference type="AlphaFoldDB" id="A0A367LTL0"/>
<dbReference type="Proteomes" id="UP000253594">
    <property type="component" value="Unassembled WGS sequence"/>
</dbReference>
<evidence type="ECO:0000313" key="2">
    <source>
        <dbReference type="Proteomes" id="UP000253594"/>
    </source>
</evidence>
<comment type="caution">
    <text evidence="1">The sequence shown here is derived from an EMBL/GenBank/DDBJ whole genome shotgun (WGS) entry which is preliminary data.</text>
</comment>
<reference evidence="1 2" key="1">
    <citation type="submission" date="2018-07" db="EMBL/GenBank/DDBJ databases">
        <title>Mechanisms of high-level aminoglycoside resistance among Gram-negative pathogens in Brazil.</title>
        <authorList>
            <person name="Ballaben A.S."/>
            <person name="Darini A.L.C."/>
            <person name="Doi Y."/>
        </authorList>
    </citation>
    <scope>NUCLEOTIDE SEQUENCE [LARGE SCALE GENOMIC DNA]</scope>
    <source>
        <strain evidence="1 2">B2-305</strain>
    </source>
</reference>
<name>A0A367LTL0_PSEAI</name>
<organism evidence="1 2">
    <name type="scientific">Pseudomonas aeruginosa</name>
    <dbReference type="NCBI Taxonomy" id="287"/>
    <lineage>
        <taxon>Bacteria</taxon>
        <taxon>Pseudomonadati</taxon>
        <taxon>Pseudomonadota</taxon>
        <taxon>Gammaproteobacteria</taxon>
        <taxon>Pseudomonadales</taxon>
        <taxon>Pseudomonadaceae</taxon>
        <taxon>Pseudomonas</taxon>
    </lineage>
</organism>